<accession>A0ABZ2YLC9</accession>
<dbReference type="EMBL" id="CP149822">
    <property type="protein sequence ID" value="WZN40373.1"/>
    <property type="molecule type" value="Genomic_DNA"/>
</dbReference>
<feature type="transmembrane region" description="Helical" evidence="1">
    <location>
        <begin position="21"/>
        <end position="39"/>
    </location>
</feature>
<name>A0ABZ2YLC9_9BACT</name>
<proteinExistence type="predicted"/>
<keyword evidence="1" id="KW-1133">Transmembrane helix</keyword>
<gene>
    <name evidence="2" type="ORF">WJU16_20610</name>
</gene>
<protein>
    <recommendedName>
        <fullName evidence="4">Potassium transporter KefB</fullName>
    </recommendedName>
</protein>
<evidence type="ECO:0008006" key="4">
    <source>
        <dbReference type="Google" id="ProtNLM"/>
    </source>
</evidence>
<reference evidence="3" key="1">
    <citation type="submission" date="2024-03" db="EMBL/GenBank/DDBJ databases">
        <title>Chitinophaga horti sp. nov., isolated from garden soil.</title>
        <authorList>
            <person name="Lee D.S."/>
            <person name="Han D.M."/>
            <person name="Baek J.H."/>
            <person name="Choi D.G."/>
            <person name="Jeon J.H."/>
            <person name="Jeon C.O."/>
        </authorList>
    </citation>
    <scope>NUCLEOTIDE SEQUENCE [LARGE SCALE GENOMIC DNA]</scope>
    <source>
        <strain evidence="3">GPA1</strain>
    </source>
</reference>
<keyword evidence="1" id="KW-0472">Membrane</keyword>
<evidence type="ECO:0000256" key="1">
    <source>
        <dbReference type="SAM" id="Phobius"/>
    </source>
</evidence>
<feature type="transmembrane region" description="Helical" evidence="1">
    <location>
        <begin position="51"/>
        <end position="72"/>
    </location>
</feature>
<feature type="transmembrane region" description="Helical" evidence="1">
    <location>
        <begin position="84"/>
        <end position="106"/>
    </location>
</feature>
<evidence type="ECO:0000313" key="2">
    <source>
        <dbReference type="EMBL" id="WZN40373.1"/>
    </source>
</evidence>
<keyword evidence="1" id="KW-0812">Transmembrane</keyword>
<evidence type="ECO:0000313" key="3">
    <source>
        <dbReference type="Proteomes" id="UP001485459"/>
    </source>
</evidence>
<dbReference type="Proteomes" id="UP001485459">
    <property type="component" value="Chromosome"/>
</dbReference>
<dbReference type="RefSeq" id="WP_341835296.1">
    <property type="nucleotide sequence ID" value="NZ_CP149822.1"/>
</dbReference>
<keyword evidence="3" id="KW-1185">Reference proteome</keyword>
<organism evidence="2 3">
    <name type="scientific">Chitinophaga pollutisoli</name>
    <dbReference type="NCBI Taxonomy" id="3133966"/>
    <lineage>
        <taxon>Bacteria</taxon>
        <taxon>Pseudomonadati</taxon>
        <taxon>Bacteroidota</taxon>
        <taxon>Chitinophagia</taxon>
        <taxon>Chitinophagales</taxon>
        <taxon>Chitinophagaceae</taxon>
        <taxon>Chitinophaga</taxon>
    </lineage>
</organism>
<sequence length="112" mass="12296">MTSDHHSSTHSFFTPSLLKRMLIGAGIALVPISLLLISVEAANPAWGPYWMIRPLIVVPMAGAAGGAFFHLMSPFRFQGGWKKITAVFICFIVFIFCLWIGTVLGLDGTLWD</sequence>